<feature type="region of interest" description="Disordered" evidence="1">
    <location>
        <begin position="95"/>
        <end position="114"/>
    </location>
</feature>
<proteinExistence type="predicted"/>
<keyword evidence="2" id="KW-0472">Membrane</keyword>
<evidence type="ECO:0000256" key="1">
    <source>
        <dbReference type="SAM" id="MobiDB-lite"/>
    </source>
</evidence>
<reference evidence="3 4" key="1">
    <citation type="submission" date="2015-12" db="EMBL/GenBank/DDBJ databases">
        <title>The genome of Folsomia candida.</title>
        <authorList>
            <person name="Faddeeva A."/>
            <person name="Derks M.F."/>
            <person name="Anvar Y."/>
            <person name="Smit S."/>
            <person name="Van Straalen N."/>
            <person name="Roelofs D."/>
        </authorList>
    </citation>
    <scope>NUCLEOTIDE SEQUENCE [LARGE SCALE GENOMIC DNA]</scope>
    <source>
        <strain evidence="3 4">VU population</strain>
        <tissue evidence="3">Whole body</tissue>
    </source>
</reference>
<gene>
    <name evidence="3" type="ORF">Fcan01_02005</name>
</gene>
<organism evidence="3 4">
    <name type="scientific">Folsomia candida</name>
    <name type="common">Springtail</name>
    <dbReference type="NCBI Taxonomy" id="158441"/>
    <lineage>
        <taxon>Eukaryota</taxon>
        <taxon>Metazoa</taxon>
        <taxon>Ecdysozoa</taxon>
        <taxon>Arthropoda</taxon>
        <taxon>Hexapoda</taxon>
        <taxon>Collembola</taxon>
        <taxon>Entomobryomorpha</taxon>
        <taxon>Isotomoidea</taxon>
        <taxon>Isotomidae</taxon>
        <taxon>Proisotominae</taxon>
        <taxon>Folsomia</taxon>
    </lineage>
</organism>
<keyword evidence="2" id="KW-1133">Transmembrane helix</keyword>
<dbReference type="AlphaFoldDB" id="A0A226F0N3"/>
<name>A0A226F0N3_FOLCA</name>
<feature type="transmembrane region" description="Helical" evidence="2">
    <location>
        <begin position="123"/>
        <end position="146"/>
    </location>
</feature>
<evidence type="ECO:0000313" key="4">
    <source>
        <dbReference type="Proteomes" id="UP000198287"/>
    </source>
</evidence>
<evidence type="ECO:0000256" key="2">
    <source>
        <dbReference type="SAM" id="Phobius"/>
    </source>
</evidence>
<protein>
    <submittedName>
        <fullName evidence="3">Uncharacterized protein</fullName>
    </submittedName>
</protein>
<dbReference type="EMBL" id="LNIX01000001">
    <property type="protein sequence ID" value="OXA62967.1"/>
    <property type="molecule type" value="Genomic_DNA"/>
</dbReference>
<feature type="region of interest" description="Disordered" evidence="1">
    <location>
        <begin position="33"/>
        <end position="55"/>
    </location>
</feature>
<dbReference type="OrthoDB" id="445695at2759"/>
<keyword evidence="2" id="KW-0812">Transmembrane</keyword>
<keyword evidence="4" id="KW-1185">Reference proteome</keyword>
<sequence>MESTERGKGSRNKNLVWLSFTAKEDIKASHNTLHSLASSHRRSKPQNNNRVKGPNVIELPDVSRVSPVGFSTVVSLPGQNGSAVRINGGGTLIEQDSLSSNSKEENGAAPSDSRGVDLKMKHWCFVCCVLFLAAIVGVGVGVPLAMMEDFITSPQERLTAAQKILREVPLIDGNKLEQDSVLPYLKFMILMMLVPQKFEHWNRSTIVIETLLQLTPLTMNRSAKAISIEEEQVTGSTIKELTIVKPSRNSSLICSLTNKAILFHRHRLCRLEYRYHSLSFSSSSSSSLTVPCTASFFSDWMVLWKARYVIAWSEQGLLVSKLSHHLGESCAVITTFFTGGKGGNPLVRNNFFRKLHYDQPSSFLGMVVSFATPVNE</sequence>
<comment type="caution">
    <text evidence="3">The sequence shown here is derived from an EMBL/GenBank/DDBJ whole genome shotgun (WGS) entry which is preliminary data.</text>
</comment>
<accession>A0A226F0N3</accession>
<evidence type="ECO:0000313" key="3">
    <source>
        <dbReference type="EMBL" id="OXA62967.1"/>
    </source>
</evidence>
<dbReference type="Proteomes" id="UP000198287">
    <property type="component" value="Unassembled WGS sequence"/>
</dbReference>